<organism evidence="5">
    <name type="scientific">Neodiprion lecontei</name>
    <name type="common">Redheaded pine sawfly</name>
    <dbReference type="NCBI Taxonomy" id="441921"/>
    <lineage>
        <taxon>Eukaryota</taxon>
        <taxon>Metazoa</taxon>
        <taxon>Ecdysozoa</taxon>
        <taxon>Arthropoda</taxon>
        <taxon>Hexapoda</taxon>
        <taxon>Insecta</taxon>
        <taxon>Pterygota</taxon>
        <taxon>Neoptera</taxon>
        <taxon>Endopterygota</taxon>
        <taxon>Hymenoptera</taxon>
        <taxon>Tenthredinoidea</taxon>
        <taxon>Diprionidae</taxon>
        <taxon>Diprioninae</taxon>
        <taxon>Neodiprion</taxon>
    </lineage>
</organism>
<evidence type="ECO:0000256" key="2">
    <source>
        <dbReference type="SAM" id="SignalP"/>
    </source>
</evidence>
<evidence type="ECO:0000313" key="4">
    <source>
        <dbReference type="Proteomes" id="UP000829291"/>
    </source>
</evidence>
<name>A0A6J0BI65_NEOLC</name>
<dbReference type="AlphaFoldDB" id="A0A6J0BI65"/>
<sequence>MKYLVWTAAFVLLLDLSISLAGLIGHVCNLDKECSVSDINALCNTTNKQCACKSGFFASENNDKCLAGIGYGESGCVESVQCRALTSNTTCLEGVCKCRENYHFESKACWVNKDIGASCTATEECLNVAQAVCDHQHICSCPSDKVIHPNGTECLSKASKIEDQCVESIQCDHLGGVCLNGRCQCPEHHHHSSATNECQMTKKVNDACETDHDCSQTHHDDGKLDLKCIDKVCACVQGLHYDNDKGICVDERKSAANRLMSLGIFATSLMYFGLLAAIL</sequence>
<keyword evidence="5" id="KW-0034">Amyloid</keyword>
<keyword evidence="4" id="KW-1185">Reference proteome</keyword>
<dbReference type="GeneID" id="107220018"/>
<accession>A0A6J0BI65</accession>
<feature type="signal peptide" evidence="2">
    <location>
        <begin position="1"/>
        <end position="21"/>
    </location>
</feature>
<proteinExistence type="predicted"/>
<feature type="domain" description="EB" evidence="3">
    <location>
        <begin position="61"/>
        <end position="109"/>
    </location>
</feature>
<dbReference type="Pfam" id="PF01683">
    <property type="entry name" value="EB"/>
    <property type="match status" value="2"/>
</dbReference>
<dbReference type="PANTHER" id="PTHR39069">
    <property type="entry name" value="ECDYSONE-INDUCIBLE GENE E1, ISOFORM A"/>
    <property type="match status" value="1"/>
</dbReference>
<keyword evidence="2" id="KW-0732">Signal</keyword>
<dbReference type="InterPro" id="IPR006149">
    <property type="entry name" value="EB_dom"/>
</dbReference>
<evidence type="ECO:0000313" key="5">
    <source>
        <dbReference type="RefSeq" id="XP_015513892.2"/>
    </source>
</evidence>
<feature type="transmembrane region" description="Helical" evidence="1">
    <location>
        <begin position="259"/>
        <end position="278"/>
    </location>
</feature>
<reference evidence="5" key="1">
    <citation type="submission" date="2025-08" db="UniProtKB">
        <authorList>
            <consortium name="RefSeq"/>
        </authorList>
    </citation>
    <scope>IDENTIFICATION</scope>
    <source>
        <tissue evidence="5">Thorax and Abdomen</tissue>
    </source>
</reference>
<evidence type="ECO:0000256" key="1">
    <source>
        <dbReference type="SAM" id="Phobius"/>
    </source>
</evidence>
<dbReference type="Proteomes" id="UP000829291">
    <property type="component" value="Chromosome 6"/>
</dbReference>
<dbReference type="PANTHER" id="PTHR39069:SF8">
    <property type="entry name" value="FI17111P1"/>
    <property type="match status" value="1"/>
</dbReference>
<keyword evidence="1" id="KW-0472">Membrane</keyword>
<dbReference type="RefSeq" id="XP_015513892.2">
    <property type="nucleotide sequence ID" value="XM_015658406.2"/>
</dbReference>
<keyword evidence="5" id="KW-0640">Prion</keyword>
<gene>
    <name evidence="5" type="primary">LOC107220018</name>
</gene>
<feature type="domain" description="EB" evidence="3">
    <location>
        <begin position="152"/>
        <end position="192"/>
    </location>
</feature>
<protein>
    <submittedName>
        <fullName evidence="5">Prion-like-(Q/N-rich) domain-bearing protein 25 isoform X2</fullName>
    </submittedName>
</protein>
<feature type="chain" id="PRO_5047277535" evidence="2">
    <location>
        <begin position="22"/>
        <end position="279"/>
    </location>
</feature>
<keyword evidence="1" id="KW-1133">Transmembrane helix</keyword>
<dbReference type="OrthoDB" id="5912242at2759"/>
<keyword evidence="1" id="KW-0812">Transmembrane</keyword>
<evidence type="ECO:0000259" key="3">
    <source>
        <dbReference type="Pfam" id="PF01683"/>
    </source>
</evidence>